<evidence type="ECO:0000313" key="4">
    <source>
        <dbReference type="Proteomes" id="UP000238261"/>
    </source>
</evidence>
<dbReference type="Proteomes" id="UP000238261">
    <property type="component" value="Unassembled WGS sequence"/>
</dbReference>
<dbReference type="OrthoDB" id="5405606at2"/>
<feature type="signal peptide" evidence="2">
    <location>
        <begin position="1"/>
        <end position="20"/>
    </location>
</feature>
<dbReference type="EMBL" id="MDEG01000003">
    <property type="protein sequence ID" value="PPU98897.1"/>
    <property type="molecule type" value="Genomic_DNA"/>
</dbReference>
<evidence type="ECO:0000313" key="3">
    <source>
        <dbReference type="EMBL" id="PPU98897.1"/>
    </source>
</evidence>
<reference evidence="4" key="1">
    <citation type="submission" date="2016-08" db="EMBL/GenBank/DDBJ databases">
        <authorList>
            <person name="Merda D."/>
            <person name="Briand M."/>
            <person name="Taghouti G."/>
            <person name="Carrere S."/>
            <person name="Gouzy J."/>
            <person name="Portier P."/>
            <person name="Jacques M.-A."/>
            <person name="Fischer-Le Saux M."/>
        </authorList>
    </citation>
    <scope>NUCLEOTIDE SEQUENCE [LARGE SCALE GENOMIC DNA]</scope>
    <source>
        <strain evidence="4">CFBP1156</strain>
    </source>
</reference>
<keyword evidence="1" id="KW-1133">Transmembrane helix</keyword>
<accession>A0A2S7F0K7</accession>
<keyword evidence="2" id="KW-0732">Signal</keyword>
<keyword evidence="4" id="KW-1185">Reference proteome</keyword>
<dbReference type="RefSeq" id="WP_104558246.1">
    <property type="nucleotide sequence ID" value="NZ_CP043476.1"/>
</dbReference>
<dbReference type="AlphaFoldDB" id="A0A2S7F0K7"/>
<feature type="transmembrane region" description="Helical" evidence="1">
    <location>
        <begin position="425"/>
        <end position="446"/>
    </location>
</feature>
<comment type="caution">
    <text evidence="3">The sequence shown here is derived from an EMBL/GenBank/DDBJ whole genome shotgun (WGS) entry which is preliminary data.</text>
</comment>
<dbReference type="Pfam" id="PF13163">
    <property type="entry name" value="DUF3999"/>
    <property type="match status" value="1"/>
</dbReference>
<feature type="chain" id="PRO_5015729525" description="DUF3999 domain-containing protein" evidence="2">
    <location>
        <begin position="21"/>
        <end position="455"/>
    </location>
</feature>
<name>A0A2S7F0K7_9XANT</name>
<evidence type="ECO:0000256" key="2">
    <source>
        <dbReference type="SAM" id="SignalP"/>
    </source>
</evidence>
<keyword evidence="1" id="KW-0472">Membrane</keyword>
<dbReference type="InterPro" id="IPR025060">
    <property type="entry name" value="DUF3999"/>
</dbReference>
<gene>
    <name evidence="3" type="ORF">XhyaCFBP1156_05840</name>
</gene>
<evidence type="ECO:0008006" key="5">
    <source>
        <dbReference type="Google" id="ProtNLM"/>
    </source>
</evidence>
<sequence length="455" mass="48817">MKRLILAAVLLALLPLAGFAASQRDAYAQQWPLTLQDPGAGAYRVQLDDAVYRSTHLASLGDVEVFNAAGDALPAALFAAEQAETTPRRQPLPWFPLPAVAGGGADDLELIAERDSDGSVRRIRTRLASGTTASAAEAGWLIDASALREPLRALSLQWAADTQPRQARYRVEASDDLRDWELLVPEATLVDLANQGNRLQQLRIGIDRQVRYLRLLPLSSPPLPRLTGVEAELAPAPAAAAWHWQQLDALHADPAQHSFDFASPGRYPVAQLDIALPGNSAIEWRVQSRDSAEAPWQDRAGPWVAYQVGAGASRSPPRALAQPVRDRYWRLLAAQDPGRQRPALRLGYQPETLIFLAQGTPPYALAAGSARTQRAAAPLAATLQALRAQRGPQWTPATATLGAAVPLAGAAALQPPPAPRDWKTWLLWALLVGGALSVLGFAFSLLRKPAAPGAG</sequence>
<organism evidence="3 4">
    <name type="scientific">Xanthomonas hyacinthi</name>
    <dbReference type="NCBI Taxonomy" id="56455"/>
    <lineage>
        <taxon>Bacteria</taxon>
        <taxon>Pseudomonadati</taxon>
        <taxon>Pseudomonadota</taxon>
        <taxon>Gammaproteobacteria</taxon>
        <taxon>Lysobacterales</taxon>
        <taxon>Lysobacteraceae</taxon>
        <taxon>Xanthomonas</taxon>
    </lineage>
</organism>
<proteinExistence type="predicted"/>
<keyword evidence="1" id="KW-0812">Transmembrane</keyword>
<evidence type="ECO:0000256" key="1">
    <source>
        <dbReference type="SAM" id="Phobius"/>
    </source>
</evidence>
<protein>
    <recommendedName>
        <fullName evidence="5">DUF3999 domain-containing protein</fullName>
    </recommendedName>
</protein>